<evidence type="ECO:0000313" key="2">
    <source>
        <dbReference type="Proteomes" id="UP000831701"/>
    </source>
</evidence>
<proteinExistence type="predicted"/>
<sequence>MGPSQRRSSPEFPLWESSVQNAALGKLTLTGSPCPSPNLLMTAANEKPAERKDMGGGVCCLFLSLDGGGAGGRLPGPTVTPGPLDDSGRLSGPSVRLAGRPKQEPQPGAGAGVTLSFPLSADRPPPCLGMPTPGRLVNHPGGNDRNSSCRGGEKAQRIIPPGSSWLRVPQDIRQPGPTDGNLAAGAAGRPTVPEHSSTQPPPADPSQSVDSICGHSRTQEDYSAAAGSSLRVHAVRFGPGQELLGSLQAFVEERRTPSAVHHHLRWQRHQGNAPAGQRHGNQQERDLTKNLIRKPRTFDPVTPPCELLIISAFLLQVLHLSGRFEIVSLVGTLNRDAHLHISLSDAEGRTVGGHVLGDLEVFTTAEVVVGEAADLQFSREMDERTGFPELVVQPALTEP</sequence>
<evidence type="ECO:0000313" key="1">
    <source>
        <dbReference type="EMBL" id="KAI3363900.1"/>
    </source>
</evidence>
<comment type="caution">
    <text evidence="1">The sequence shown here is derived from an EMBL/GenBank/DDBJ whole genome shotgun (WGS) entry which is preliminary data.</text>
</comment>
<dbReference type="Proteomes" id="UP000831701">
    <property type="component" value="Chromosome 13"/>
</dbReference>
<protein>
    <submittedName>
        <fullName evidence="1">Uncharacterized protein</fullName>
    </submittedName>
</protein>
<gene>
    <name evidence="1" type="ORF">L3Q82_001498</name>
</gene>
<keyword evidence="2" id="KW-1185">Reference proteome</keyword>
<dbReference type="EMBL" id="CM041543">
    <property type="protein sequence ID" value="KAI3363900.1"/>
    <property type="molecule type" value="Genomic_DNA"/>
</dbReference>
<accession>A0ACB8W8C7</accession>
<name>A0ACB8W8C7_9TELE</name>
<organism evidence="1 2">
    <name type="scientific">Scortum barcoo</name>
    <name type="common">barcoo grunter</name>
    <dbReference type="NCBI Taxonomy" id="214431"/>
    <lineage>
        <taxon>Eukaryota</taxon>
        <taxon>Metazoa</taxon>
        <taxon>Chordata</taxon>
        <taxon>Craniata</taxon>
        <taxon>Vertebrata</taxon>
        <taxon>Euteleostomi</taxon>
        <taxon>Actinopterygii</taxon>
        <taxon>Neopterygii</taxon>
        <taxon>Teleostei</taxon>
        <taxon>Neoteleostei</taxon>
        <taxon>Acanthomorphata</taxon>
        <taxon>Eupercaria</taxon>
        <taxon>Centrarchiformes</taxon>
        <taxon>Terapontoidei</taxon>
        <taxon>Terapontidae</taxon>
        <taxon>Scortum</taxon>
    </lineage>
</organism>
<reference evidence="1" key="1">
    <citation type="submission" date="2022-04" db="EMBL/GenBank/DDBJ databases">
        <title>Jade perch genome.</title>
        <authorList>
            <person name="Chao B."/>
        </authorList>
    </citation>
    <scope>NUCLEOTIDE SEQUENCE</scope>
    <source>
        <strain evidence="1">CB-2022</strain>
    </source>
</reference>